<dbReference type="AlphaFoldDB" id="A0AAJ0H5N4"/>
<keyword evidence="3" id="KW-1185">Reference proteome</keyword>
<reference evidence="2" key="2">
    <citation type="submission" date="2023-06" db="EMBL/GenBank/DDBJ databases">
        <authorList>
            <consortium name="Lawrence Berkeley National Laboratory"/>
            <person name="Haridas S."/>
            <person name="Hensen N."/>
            <person name="Bonometti L."/>
            <person name="Westerberg I."/>
            <person name="Brannstrom I.O."/>
            <person name="Guillou S."/>
            <person name="Cros-Aarteil S."/>
            <person name="Calhoun S."/>
            <person name="Kuo A."/>
            <person name="Mondo S."/>
            <person name="Pangilinan J."/>
            <person name="Riley R."/>
            <person name="Labutti K."/>
            <person name="Andreopoulos B."/>
            <person name="Lipzen A."/>
            <person name="Chen C."/>
            <person name="Yanf M."/>
            <person name="Daum C."/>
            <person name="Ng V."/>
            <person name="Clum A."/>
            <person name="Steindorff A."/>
            <person name="Ohm R."/>
            <person name="Martin F."/>
            <person name="Silar P."/>
            <person name="Natvig D."/>
            <person name="Lalanne C."/>
            <person name="Gautier V."/>
            <person name="Ament-Velasquez S.L."/>
            <person name="Kruys A."/>
            <person name="Hutchinson M.I."/>
            <person name="Powell A.J."/>
            <person name="Barry K."/>
            <person name="Miller A.N."/>
            <person name="Grigoriev I.V."/>
            <person name="Debuchy R."/>
            <person name="Gladieux P."/>
            <person name="Thoren M.H."/>
            <person name="Johannesson H."/>
        </authorList>
    </citation>
    <scope>NUCLEOTIDE SEQUENCE</scope>
    <source>
        <strain evidence="2">CBS 955.72</strain>
    </source>
</reference>
<comment type="caution">
    <text evidence="2">The sequence shown here is derived from an EMBL/GenBank/DDBJ whole genome shotgun (WGS) entry which is preliminary data.</text>
</comment>
<evidence type="ECO:0000313" key="2">
    <source>
        <dbReference type="EMBL" id="KAK3339970.1"/>
    </source>
</evidence>
<reference evidence="2" key="1">
    <citation type="journal article" date="2023" name="Mol. Phylogenet. Evol.">
        <title>Genome-scale phylogeny and comparative genomics of the fungal order Sordariales.</title>
        <authorList>
            <person name="Hensen N."/>
            <person name="Bonometti L."/>
            <person name="Westerberg I."/>
            <person name="Brannstrom I.O."/>
            <person name="Guillou S."/>
            <person name="Cros-Aarteil S."/>
            <person name="Calhoun S."/>
            <person name="Haridas S."/>
            <person name="Kuo A."/>
            <person name="Mondo S."/>
            <person name="Pangilinan J."/>
            <person name="Riley R."/>
            <person name="LaButti K."/>
            <person name="Andreopoulos B."/>
            <person name="Lipzen A."/>
            <person name="Chen C."/>
            <person name="Yan M."/>
            <person name="Daum C."/>
            <person name="Ng V."/>
            <person name="Clum A."/>
            <person name="Steindorff A."/>
            <person name="Ohm R.A."/>
            <person name="Martin F."/>
            <person name="Silar P."/>
            <person name="Natvig D.O."/>
            <person name="Lalanne C."/>
            <person name="Gautier V."/>
            <person name="Ament-Velasquez S.L."/>
            <person name="Kruys A."/>
            <person name="Hutchinson M.I."/>
            <person name="Powell A.J."/>
            <person name="Barry K."/>
            <person name="Miller A.N."/>
            <person name="Grigoriev I.V."/>
            <person name="Debuchy R."/>
            <person name="Gladieux P."/>
            <person name="Hiltunen Thoren M."/>
            <person name="Johannesson H."/>
        </authorList>
    </citation>
    <scope>NUCLEOTIDE SEQUENCE</scope>
    <source>
        <strain evidence="2">CBS 955.72</strain>
    </source>
</reference>
<proteinExistence type="predicted"/>
<gene>
    <name evidence="2" type="ORF">B0T25DRAFT_618695</name>
</gene>
<feature type="region of interest" description="Disordered" evidence="1">
    <location>
        <begin position="43"/>
        <end position="63"/>
    </location>
</feature>
<accession>A0AAJ0H5N4</accession>
<dbReference type="EMBL" id="JAUIQD010000009">
    <property type="protein sequence ID" value="KAK3339970.1"/>
    <property type="molecule type" value="Genomic_DNA"/>
</dbReference>
<sequence length="314" mass="34453">NTSTTFPIKHLCPSWHLCTFLRHTNSAILGAMARIKMVAKHSEPTSVVSGPKTPDNPAAKEPAAEAEDTITLINGSFGHIDTSTLTSLPESIPFAWRCCQCSQQQLLRQPGPHAIQRPDATTFPSATTADTACLNKACPHPRCHLCPLLNLYDVPLATTGGQNLRPDRLHPAGWECCRCREHHYPTARYRPGASIALRHGSSVLAARCTDHAPCRSCYVLNRYGERLGRLNTDSIILEPDAGPLRDNVIFAMELFKFKVAELQREQLASSGNEEEKGLRLLALAGEVLAADDEHKAARAAVEKVKEWVREVRGG</sequence>
<name>A0AAJ0H5N4_9PEZI</name>
<feature type="non-terminal residue" evidence="2">
    <location>
        <position position="1"/>
    </location>
</feature>
<dbReference type="Proteomes" id="UP001275084">
    <property type="component" value="Unassembled WGS sequence"/>
</dbReference>
<evidence type="ECO:0000256" key="1">
    <source>
        <dbReference type="SAM" id="MobiDB-lite"/>
    </source>
</evidence>
<organism evidence="2 3">
    <name type="scientific">Lasiosphaeria hispida</name>
    <dbReference type="NCBI Taxonomy" id="260671"/>
    <lineage>
        <taxon>Eukaryota</taxon>
        <taxon>Fungi</taxon>
        <taxon>Dikarya</taxon>
        <taxon>Ascomycota</taxon>
        <taxon>Pezizomycotina</taxon>
        <taxon>Sordariomycetes</taxon>
        <taxon>Sordariomycetidae</taxon>
        <taxon>Sordariales</taxon>
        <taxon>Lasiosphaeriaceae</taxon>
        <taxon>Lasiosphaeria</taxon>
    </lineage>
</organism>
<evidence type="ECO:0000313" key="3">
    <source>
        <dbReference type="Proteomes" id="UP001275084"/>
    </source>
</evidence>
<protein>
    <submittedName>
        <fullName evidence="2">Uncharacterized protein</fullName>
    </submittedName>
</protein>